<feature type="zinc finger region" description="FLZ-type" evidence="5">
    <location>
        <begin position="81"/>
        <end position="125"/>
    </location>
</feature>
<evidence type="ECO:0000256" key="3">
    <source>
        <dbReference type="ARBA" id="ARBA00022490"/>
    </source>
</evidence>
<feature type="region of interest" description="Disordered" evidence="6">
    <location>
        <begin position="132"/>
        <end position="152"/>
    </location>
</feature>
<dbReference type="EMBL" id="SWLB01000022">
    <property type="protein sequence ID" value="KAF3324317.1"/>
    <property type="molecule type" value="Genomic_DNA"/>
</dbReference>
<keyword evidence="8" id="KW-0862">Zinc</keyword>
<dbReference type="Pfam" id="PF04570">
    <property type="entry name" value="zf-FLZ"/>
    <property type="match status" value="1"/>
</dbReference>
<dbReference type="AlphaFoldDB" id="A0A833QRT0"/>
<dbReference type="PROSITE" id="PS51795">
    <property type="entry name" value="ZF_FLZ"/>
    <property type="match status" value="1"/>
</dbReference>
<feature type="domain" description="FLZ-type" evidence="7">
    <location>
        <begin position="81"/>
        <end position="125"/>
    </location>
</feature>
<evidence type="ECO:0000256" key="6">
    <source>
        <dbReference type="SAM" id="MobiDB-lite"/>
    </source>
</evidence>
<sequence>MMLGKRQRPPMRRTTSMSEFYLEEILADVDESHQSETQNRDVAEAAQPAWMRHMAPASSMLSPRGTPKRNSGDFVNMETASFLKACGLCNRRLAPGRDIFMYRGEIAFCSMECRQQQINQDEFREKCALKSMSQTANTGADQSSNSETMAAA</sequence>
<keyword evidence="3" id="KW-0963">Cytoplasm</keyword>
<evidence type="ECO:0000313" key="9">
    <source>
        <dbReference type="Proteomes" id="UP000623129"/>
    </source>
</evidence>
<dbReference type="Proteomes" id="UP000623129">
    <property type="component" value="Unassembled WGS sequence"/>
</dbReference>
<dbReference type="OrthoDB" id="1925036at2759"/>
<organism evidence="8 9">
    <name type="scientific">Carex littledalei</name>
    <dbReference type="NCBI Taxonomy" id="544730"/>
    <lineage>
        <taxon>Eukaryota</taxon>
        <taxon>Viridiplantae</taxon>
        <taxon>Streptophyta</taxon>
        <taxon>Embryophyta</taxon>
        <taxon>Tracheophyta</taxon>
        <taxon>Spermatophyta</taxon>
        <taxon>Magnoliopsida</taxon>
        <taxon>Liliopsida</taxon>
        <taxon>Poales</taxon>
        <taxon>Cyperaceae</taxon>
        <taxon>Cyperoideae</taxon>
        <taxon>Cariceae</taxon>
        <taxon>Carex</taxon>
        <taxon>Carex subgen. Euthyceras</taxon>
    </lineage>
</organism>
<keyword evidence="4" id="KW-0479">Metal-binding</keyword>
<reference evidence="8" key="1">
    <citation type="submission" date="2020-01" db="EMBL/GenBank/DDBJ databases">
        <title>Genome sequence of Kobresia littledalei, the first chromosome-level genome in the family Cyperaceae.</title>
        <authorList>
            <person name="Qu G."/>
        </authorList>
    </citation>
    <scope>NUCLEOTIDE SEQUENCE</scope>
    <source>
        <strain evidence="8">C.B.Clarke</strain>
        <tissue evidence="8">Leaf</tissue>
    </source>
</reference>
<dbReference type="PANTHER" id="PTHR33059:SF4">
    <property type="entry name" value="FCS-LIKE ZINC FINGER 5"/>
    <property type="match status" value="1"/>
</dbReference>
<protein>
    <submittedName>
        <fullName evidence="8">Zinc-finger of the FCS-type, C2-C2</fullName>
    </submittedName>
</protein>
<dbReference type="GO" id="GO:0005737">
    <property type="term" value="C:cytoplasm"/>
    <property type="evidence" value="ECO:0007669"/>
    <property type="project" value="UniProtKB-SubCell"/>
</dbReference>
<evidence type="ECO:0000256" key="2">
    <source>
        <dbReference type="ARBA" id="ARBA00009374"/>
    </source>
</evidence>
<keyword evidence="9" id="KW-1185">Reference proteome</keyword>
<comment type="subcellular location">
    <subcellularLocation>
        <location evidence="1">Cytoplasm</location>
    </subcellularLocation>
</comment>
<dbReference type="GO" id="GO:0008270">
    <property type="term" value="F:zinc ion binding"/>
    <property type="evidence" value="ECO:0007669"/>
    <property type="project" value="UniProtKB-KW"/>
</dbReference>
<evidence type="ECO:0000259" key="7">
    <source>
        <dbReference type="PROSITE" id="PS51795"/>
    </source>
</evidence>
<name>A0A833QRT0_9POAL</name>
<evidence type="ECO:0000256" key="4">
    <source>
        <dbReference type="ARBA" id="ARBA00022723"/>
    </source>
</evidence>
<comment type="similarity">
    <text evidence="2">Belongs to the FLZ family.</text>
</comment>
<evidence type="ECO:0000313" key="8">
    <source>
        <dbReference type="EMBL" id="KAF3324317.1"/>
    </source>
</evidence>
<comment type="caution">
    <text evidence="8">The sequence shown here is derived from an EMBL/GenBank/DDBJ whole genome shotgun (WGS) entry which is preliminary data.</text>
</comment>
<gene>
    <name evidence="8" type="ORF">FCM35_KLT11784</name>
</gene>
<keyword evidence="8" id="KW-0863">Zinc-finger</keyword>
<dbReference type="PANTHER" id="PTHR33059">
    <property type="entry name" value="FCS-LIKE ZINC FINGER 5"/>
    <property type="match status" value="1"/>
</dbReference>
<accession>A0A833QRT0</accession>
<evidence type="ECO:0000256" key="5">
    <source>
        <dbReference type="PROSITE-ProRule" id="PRU01131"/>
    </source>
</evidence>
<dbReference type="InterPro" id="IPR007650">
    <property type="entry name" value="Zf-FLZ_dom"/>
</dbReference>
<evidence type="ECO:0000256" key="1">
    <source>
        <dbReference type="ARBA" id="ARBA00004496"/>
    </source>
</evidence>
<proteinExistence type="inferred from homology"/>